<evidence type="ECO:0000313" key="2">
    <source>
        <dbReference type="Proteomes" id="UP001163823"/>
    </source>
</evidence>
<dbReference type="InterPro" id="IPR019587">
    <property type="entry name" value="Polyketide_cyclase/dehydratase"/>
</dbReference>
<dbReference type="EMBL" id="JARAOO010000007">
    <property type="protein sequence ID" value="KAJ7961349.1"/>
    <property type="molecule type" value="Genomic_DNA"/>
</dbReference>
<dbReference type="KEGG" id="qsa:O6P43_016703"/>
<dbReference type="InterPro" id="IPR053249">
    <property type="entry name" value="LFS"/>
</dbReference>
<protein>
    <submittedName>
        <fullName evidence="1">Lachrymatory-factor synthase-like</fullName>
    </submittedName>
</protein>
<dbReference type="Pfam" id="PF10604">
    <property type="entry name" value="Polyketide_cyc2"/>
    <property type="match status" value="1"/>
</dbReference>
<name>A0AAD7PNK8_QUISA</name>
<dbReference type="AlphaFoldDB" id="A0AAD7PNK8"/>
<dbReference type="PANTHER" id="PTHR33789:SF11">
    <property type="entry name" value="OS05G0202300 PROTEIN"/>
    <property type="match status" value="1"/>
</dbReference>
<dbReference type="GO" id="GO:0004864">
    <property type="term" value="F:protein phosphatase inhibitor activity"/>
    <property type="evidence" value="ECO:0007669"/>
    <property type="project" value="UniProtKB-ARBA"/>
</dbReference>
<dbReference type="CDD" id="cd07821">
    <property type="entry name" value="PYR_PYL_RCAR_like"/>
    <property type="match status" value="1"/>
</dbReference>
<dbReference type="PANTHER" id="PTHR33789">
    <property type="entry name" value="LACHRYMATORY-FACTOR SYNTHASE"/>
    <property type="match status" value="1"/>
</dbReference>
<reference evidence="1" key="1">
    <citation type="journal article" date="2023" name="Science">
        <title>Elucidation of the pathway for biosynthesis of saponin adjuvants from the soapbark tree.</title>
        <authorList>
            <person name="Reed J."/>
            <person name="Orme A."/>
            <person name="El-Demerdash A."/>
            <person name="Owen C."/>
            <person name="Martin L.B.B."/>
            <person name="Misra R.C."/>
            <person name="Kikuchi S."/>
            <person name="Rejzek M."/>
            <person name="Martin A.C."/>
            <person name="Harkess A."/>
            <person name="Leebens-Mack J."/>
            <person name="Louveau T."/>
            <person name="Stephenson M.J."/>
            <person name="Osbourn A."/>
        </authorList>
    </citation>
    <scope>NUCLEOTIDE SEQUENCE</scope>
    <source>
        <tissue evidence="1">Leaf</tissue>
    </source>
</reference>
<proteinExistence type="predicted"/>
<gene>
    <name evidence="1" type="ORF">O6P43_016703</name>
</gene>
<keyword evidence="2" id="KW-1185">Reference proteome</keyword>
<evidence type="ECO:0000313" key="1">
    <source>
        <dbReference type="EMBL" id="KAJ7961349.1"/>
    </source>
</evidence>
<comment type="caution">
    <text evidence="1">The sequence shown here is derived from an EMBL/GenBank/DDBJ whole genome shotgun (WGS) entry which is preliminary data.</text>
</comment>
<dbReference type="Proteomes" id="UP001163823">
    <property type="component" value="Chromosome 7"/>
</dbReference>
<accession>A0AAD7PNK8</accession>
<dbReference type="Gene3D" id="3.30.530.20">
    <property type="match status" value="1"/>
</dbReference>
<sequence>MEGKVSVELTSLTAEQVWPLLADFCNLHKWFPFDTGYLVEGIPGQPGLIRYCANTKKTKSGDDQEETTITKWAYEKLLTFDPTQRCLSYELLENNLGFTSYVATVNVFPIEHGCRVEWFITCDPLEVKRWEGWMSYAESCLQYMKKKMEHDLLPIEN</sequence>
<dbReference type="InterPro" id="IPR023393">
    <property type="entry name" value="START-like_dom_sf"/>
</dbReference>
<organism evidence="1 2">
    <name type="scientific">Quillaja saponaria</name>
    <name type="common">Soap bark tree</name>
    <dbReference type="NCBI Taxonomy" id="32244"/>
    <lineage>
        <taxon>Eukaryota</taxon>
        <taxon>Viridiplantae</taxon>
        <taxon>Streptophyta</taxon>
        <taxon>Embryophyta</taxon>
        <taxon>Tracheophyta</taxon>
        <taxon>Spermatophyta</taxon>
        <taxon>Magnoliopsida</taxon>
        <taxon>eudicotyledons</taxon>
        <taxon>Gunneridae</taxon>
        <taxon>Pentapetalae</taxon>
        <taxon>rosids</taxon>
        <taxon>fabids</taxon>
        <taxon>Fabales</taxon>
        <taxon>Quillajaceae</taxon>
        <taxon>Quillaja</taxon>
    </lineage>
</organism>
<dbReference type="SUPFAM" id="SSF55961">
    <property type="entry name" value="Bet v1-like"/>
    <property type="match status" value="1"/>
</dbReference>